<accession>A0A1I3PXA3</accession>
<organism evidence="3 4">
    <name type="scientific">Desulfomicrobium apsheronum</name>
    <dbReference type="NCBI Taxonomy" id="52560"/>
    <lineage>
        <taxon>Bacteria</taxon>
        <taxon>Pseudomonadati</taxon>
        <taxon>Thermodesulfobacteriota</taxon>
        <taxon>Desulfovibrionia</taxon>
        <taxon>Desulfovibrionales</taxon>
        <taxon>Desulfomicrobiaceae</taxon>
        <taxon>Desulfomicrobium</taxon>
    </lineage>
</organism>
<dbReference type="Pfam" id="PF02698">
    <property type="entry name" value="DUF218"/>
    <property type="match status" value="1"/>
</dbReference>
<dbReference type="Proteomes" id="UP000198635">
    <property type="component" value="Unassembled WGS sequence"/>
</dbReference>
<keyword evidence="1" id="KW-1133">Transmembrane helix</keyword>
<name>A0A1I3PXA3_9BACT</name>
<proteinExistence type="predicted"/>
<feature type="domain" description="DUF218" evidence="2">
    <location>
        <begin position="48"/>
        <end position="179"/>
    </location>
</feature>
<dbReference type="STRING" id="52560.SAMN04488082_102129"/>
<dbReference type="InterPro" id="IPR003848">
    <property type="entry name" value="DUF218"/>
</dbReference>
<protein>
    <submittedName>
        <fullName evidence="3">Uncharacterized SAM-binding protein YcdF, DUF218 family</fullName>
    </submittedName>
</protein>
<dbReference type="AlphaFoldDB" id="A0A1I3PXA3"/>
<feature type="transmembrane region" description="Helical" evidence="1">
    <location>
        <begin position="15"/>
        <end position="40"/>
    </location>
</feature>
<dbReference type="PANTHER" id="PTHR30336">
    <property type="entry name" value="INNER MEMBRANE PROTEIN, PROBABLE PERMEASE"/>
    <property type="match status" value="1"/>
</dbReference>
<dbReference type="EMBL" id="FORX01000002">
    <property type="protein sequence ID" value="SFJ25556.1"/>
    <property type="molecule type" value="Genomic_DNA"/>
</dbReference>
<dbReference type="PANTHER" id="PTHR30336:SF20">
    <property type="entry name" value="DUF218 DOMAIN-CONTAINING PROTEIN"/>
    <property type="match status" value="1"/>
</dbReference>
<evidence type="ECO:0000259" key="2">
    <source>
        <dbReference type="Pfam" id="PF02698"/>
    </source>
</evidence>
<gene>
    <name evidence="3" type="ORF">SAMN04488082_102129</name>
</gene>
<evidence type="ECO:0000313" key="3">
    <source>
        <dbReference type="EMBL" id="SFJ25556.1"/>
    </source>
</evidence>
<dbReference type="CDD" id="cd06259">
    <property type="entry name" value="YdcF-like"/>
    <property type="match status" value="1"/>
</dbReference>
<sequence>MHTSDDLRPRRPSSLFMLTSVLVVAFVLMLSAVLEYVLVVSEPLPKADVMVVMAGGRDVRLPSVAALYKEGVAQRVLLTNDGIFAGWSTKYDRNLYLVEWAREDLLEMGVPEDAIVSLSYTASGTIHDALNTLDYVRAHPEIRSLLVVTTDYHTRRTLWTFGLVFEGEGTQIGICPVPDLSQSWWRRVQVTYLEFLKYVYYRLRY</sequence>
<reference evidence="4" key="1">
    <citation type="submission" date="2016-10" db="EMBL/GenBank/DDBJ databases">
        <authorList>
            <person name="Varghese N."/>
            <person name="Submissions S."/>
        </authorList>
    </citation>
    <scope>NUCLEOTIDE SEQUENCE [LARGE SCALE GENOMIC DNA]</scope>
    <source>
        <strain evidence="4">DSM 5918</strain>
    </source>
</reference>
<keyword evidence="4" id="KW-1185">Reference proteome</keyword>
<dbReference type="OrthoDB" id="9782395at2"/>
<dbReference type="InterPro" id="IPR014729">
    <property type="entry name" value="Rossmann-like_a/b/a_fold"/>
</dbReference>
<evidence type="ECO:0000256" key="1">
    <source>
        <dbReference type="SAM" id="Phobius"/>
    </source>
</evidence>
<keyword evidence="1" id="KW-0472">Membrane</keyword>
<keyword evidence="1" id="KW-0812">Transmembrane</keyword>
<dbReference type="Gene3D" id="3.40.50.620">
    <property type="entry name" value="HUPs"/>
    <property type="match status" value="1"/>
</dbReference>
<dbReference type="GO" id="GO:0005886">
    <property type="term" value="C:plasma membrane"/>
    <property type="evidence" value="ECO:0007669"/>
    <property type="project" value="TreeGrafter"/>
</dbReference>
<dbReference type="InterPro" id="IPR051599">
    <property type="entry name" value="Cell_Envelope_Assoc"/>
</dbReference>
<evidence type="ECO:0000313" key="4">
    <source>
        <dbReference type="Proteomes" id="UP000198635"/>
    </source>
</evidence>